<feature type="region of interest" description="Disordered" evidence="1">
    <location>
        <begin position="340"/>
        <end position="383"/>
    </location>
</feature>
<evidence type="ECO:0000313" key="2">
    <source>
        <dbReference type="EMBL" id="KAK5991094.1"/>
    </source>
</evidence>
<evidence type="ECO:0000256" key="1">
    <source>
        <dbReference type="SAM" id="MobiDB-lite"/>
    </source>
</evidence>
<dbReference type="EMBL" id="JAVFKD010000014">
    <property type="protein sequence ID" value="KAK5991094.1"/>
    <property type="molecule type" value="Genomic_DNA"/>
</dbReference>
<feature type="region of interest" description="Disordered" evidence="1">
    <location>
        <begin position="62"/>
        <end position="87"/>
    </location>
</feature>
<keyword evidence="3" id="KW-1185">Reference proteome</keyword>
<sequence>MFPQCSWIHLYRKLPPEWSGLRSLLDSPSDPSITRLPTTLTLDMKEARCVIRISVPPKTDHHLVRRDLPPGLIDDRTDSEASGDDDYHYHTHTTELWDTFWKPEHDERKKTLTGKSSKSRYPALIPSPQALRQRPRGPRPQPRQAWPLPDRQPEQGLKRPPTYSPFPKAAEFPPRTCSKPPCRPPRSPCCENGFLAPPVQHLPRLTVPRSSSTHLSPKSPLSPYYLPPPRSPVTSQRPATSHCARTPSHVDQISPTFSELGVPSIYSGASRSATHLPLPGQQHPHHLRPYKSNNQLYNNKPLPQPQPHSVFEYDSDSDTGHNEGISPTLAFFRFNKKSESRSATKSAHQSVEAATAAQRRRHRRKRESSMANPPTPLGNRSNSCQTFRLFHLLEAEAFPAQNSDKAMS</sequence>
<comment type="caution">
    <text evidence="2">The sequence shown here is derived from an EMBL/GenBank/DDBJ whole genome shotgun (WGS) entry which is preliminary data.</text>
</comment>
<dbReference type="Proteomes" id="UP001338125">
    <property type="component" value="Unassembled WGS sequence"/>
</dbReference>
<accession>A0ABR0SG03</accession>
<feature type="region of interest" description="Disordered" evidence="1">
    <location>
        <begin position="299"/>
        <end position="324"/>
    </location>
</feature>
<organism evidence="2 3">
    <name type="scientific">Cladobotryum mycophilum</name>
    <dbReference type="NCBI Taxonomy" id="491253"/>
    <lineage>
        <taxon>Eukaryota</taxon>
        <taxon>Fungi</taxon>
        <taxon>Dikarya</taxon>
        <taxon>Ascomycota</taxon>
        <taxon>Pezizomycotina</taxon>
        <taxon>Sordariomycetes</taxon>
        <taxon>Hypocreomycetidae</taxon>
        <taxon>Hypocreales</taxon>
        <taxon>Hypocreaceae</taxon>
        <taxon>Cladobotryum</taxon>
    </lineage>
</organism>
<reference evidence="2 3" key="1">
    <citation type="submission" date="2024-01" db="EMBL/GenBank/DDBJ databases">
        <title>Complete genome of Cladobotryum mycophilum ATHUM6906.</title>
        <authorList>
            <person name="Christinaki A.C."/>
            <person name="Myridakis A.I."/>
            <person name="Kouvelis V.N."/>
        </authorList>
    </citation>
    <scope>NUCLEOTIDE SEQUENCE [LARGE SCALE GENOMIC DNA]</scope>
    <source>
        <strain evidence="2 3">ATHUM6906</strain>
    </source>
</reference>
<feature type="region of interest" description="Disordered" evidence="1">
    <location>
        <begin position="108"/>
        <end position="183"/>
    </location>
</feature>
<name>A0ABR0SG03_9HYPO</name>
<evidence type="ECO:0000313" key="3">
    <source>
        <dbReference type="Proteomes" id="UP001338125"/>
    </source>
</evidence>
<proteinExistence type="predicted"/>
<protein>
    <submittedName>
        <fullName evidence="2">Uncharacterized protein</fullName>
    </submittedName>
</protein>
<feature type="region of interest" description="Disordered" evidence="1">
    <location>
        <begin position="230"/>
        <end position="251"/>
    </location>
</feature>
<gene>
    <name evidence="2" type="ORF">PT974_09371</name>
</gene>